<dbReference type="PROSITE" id="PS50181">
    <property type="entry name" value="FBOX"/>
    <property type="match status" value="1"/>
</dbReference>
<dbReference type="EMBL" id="JAACXV010000070">
    <property type="protein sequence ID" value="KAF7284769.1"/>
    <property type="molecule type" value="Genomic_DNA"/>
</dbReference>
<organism evidence="2 3">
    <name type="scientific">Rhynchophorus ferrugineus</name>
    <name type="common">Red palm weevil</name>
    <name type="synonym">Curculio ferrugineus</name>
    <dbReference type="NCBI Taxonomy" id="354439"/>
    <lineage>
        <taxon>Eukaryota</taxon>
        <taxon>Metazoa</taxon>
        <taxon>Ecdysozoa</taxon>
        <taxon>Arthropoda</taxon>
        <taxon>Hexapoda</taxon>
        <taxon>Insecta</taxon>
        <taxon>Pterygota</taxon>
        <taxon>Neoptera</taxon>
        <taxon>Endopterygota</taxon>
        <taxon>Coleoptera</taxon>
        <taxon>Polyphaga</taxon>
        <taxon>Cucujiformia</taxon>
        <taxon>Curculionidae</taxon>
        <taxon>Dryophthorinae</taxon>
        <taxon>Rhynchophorus</taxon>
    </lineage>
</organism>
<evidence type="ECO:0000313" key="3">
    <source>
        <dbReference type="Proteomes" id="UP000625711"/>
    </source>
</evidence>
<comment type="caution">
    <text evidence="2">The sequence shown here is derived from an EMBL/GenBank/DDBJ whole genome shotgun (WGS) entry which is preliminary data.</text>
</comment>
<dbReference type="InterPro" id="IPR036047">
    <property type="entry name" value="F-box-like_dom_sf"/>
</dbReference>
<dbReference type="AlphaFoldDB" id="A0A834IP49"/>
<evidence type="ECO:0000313" key="2">
    <source>
        <dbReference type="EMBL" id="KAF7284769.1"/>
    </source>
</evidence>
<dbReference type="InterPro" id="IPR001810">
    <property type="entry name" value="F-box_dom"/>
</dbReference>
<dbReference type="InterPro" id="IPR032675">
    <property type="entry name" value="LRR_dom_sf"/>
</dbReference>
<gene>
    <name evidence="2" type="ORF">GWI33_021637</name>
</gene>
<reference evidence="2" key="1">
    <citation type="submission" date="2020-08" db="EMBL/GenBank/DDBJ databases">
        <title>Genome sequencing and assembly of the red palm weevil Rhynchophorus ferrugineus.</title>
        <authorList>
            <person name="Dias G.B."/>
            <person name="Bergman C.M."/>
            <person name="Manee M."/>
        </authorList>
    </citation>
    <scope>NUCLEOTIDE SEQUENCE</scope>
    <source>
        <strain evidence="2">AA-2017</strain>
        <tissue evidence="2">Whole larva</tissue>
    </source>
</reference>
<dbReference type="SMART" id="SM00256">
    <property type="entry name" value="FBOX"/>
    <property type="match status" value="1"/>
</dbReference>
<dbReference type="OrthoDB" id="10257471at2759"/>
<feature type="non-terminal residue" evidence="2">
    <location>
        <position position="1"/>
    </location>
</feature>
<keyword evidence="3" id="KW-1185">Reference proteome</keyword>
<protein>
    <recommendedName>
        <fullName evidence="1">F-box domain-containing protein</fullName>
    </recommendedName>
</protein>
<name>A0A834IP49_RHYFE</name>
<dbReference type="Proteomes" id="UP000625711">
    <property type="component" value="Unassembled WGS sequence"/>
</dbReference>
<proteinExistence type="predicted"/>
<feature type="domain" description="F-box" evidence="1">
    <location>
        <begin position="20"/>
        <end position="67"/>
    </location>
</feature>
<sequence>LRNEETYRADPVPTKRLRYTNHFSFLPDEILVYIFSFLPHEQLYKNVKPVCKRWNSIVSTPTLWKKILADKNIPTNILCRWLEHSPLLEHVCFVDRDDMNLIADKVGKCNPNLKRKVLCSLIKRCKKLNQFIFSQTTIRSSKFFKMIGSKEEAQRKCSYSGPISLKQIHALVESAIQNESYSLSTLRSGTMFRNSLTNLLAQPQVISNALMREIWDEILNMHLREEPALGGGIIV</sequence>
<dbReference type="Pfam" id="PF12937">
    <property type="entry name" value="F-box-like"/>
    <property type="match status" value="1"/>
</dbReference>
<evidence type="ECO:0000259" key="1">
    <source>
        <dbReference type="PROSITE" id="PS50181"/>
    </source>
</evidence>
<dbReference type="Gene3D" id="3.80.10.10">
    <property type="entry name" value="Ribonuclease Inhibitor"/>
    <property type="match status" value="1"/>
</dbReference>
<dbReference type="SUPFAM" id="SSF81383">
    <property type="entry name" value="F-box domain"/>
    <property type="match status" value="1"/>
</dbReference>
<accession>A0A834IP49</accession>